<accession>A0AA88YM01</accession>
<gene>
    <name evidence="1" type="ORF">FSP39_001849</name>
</gene>
<dbReference type="AlphaFoldDB" id="A0AA88YM01"/>
<organism evidence="1 2">
    <name type="scientific">Pinctada imbricata</name>
    <name type="common">Atlantic pearl-oyster</name>
    <name type="synonym">Pinctada martensii</name>
    <dbReference type="NCBI Taxonomy" id="66713"/>
    <lineage>
        <taxon>Eukaryota</taxon>
        <taxon>Metazoa</taxon>
        <taxon>Spiralia</taxon>
        <taxon>Lophotrochozoa</taxon>
        <taxon>Mollusca</taxon>
        <taxon>Bivalvia</taxon>
        <taxon>Autobranchia</taxon>
        <taxon>Pteriomorphia</taxon>
        <taxon>Pterioida</taxon>
        <taxon>Pterioidea</taxon>
        <taxon>Pteriidae</taxon>
        <taxon>Pinctada</taxon>
    </lineage>
</organism>
<comment type="caution">
    <text evidence="1">The sequence shown here is derived from an EMBL/GenBank/DDBJ whole genome shotgun (WGS) entry which is preliminary data.</text>
</comment>
<reference evidence="1" key="1">
    <citation type="submission" date="2019-08" db="EMBL/GenBank/DDBJ databases">
        <title>The improved chromosome-level genome for the pearl oyster Pinctada fucata martensii using PacBio sequencing and Hi-C.</title>
        <authorList>
            <person name="Zheng Z."/>
        </authorList>
    </citation>
    <scope>NUCLEOTIDE SEQUENCE</scope>
    <source>
        <strain evidence="1">ZZ-2019</strain>
        <tissue evidence="1">Adductor muscle</tissue>
    </source>
</reference>
<dbReference type="Proteomes" id="UP001186944">
    <property type="component" value="Unassembled WGS sequence"/>
</dbReference>
<proteinExistence type="predicted"/>
<keyword evidence="2" id="KW-1185">Reference proteome</keyword>
<name>A0AA88YM01_PINIB</name>
<dbReference type="SUPFAM" id="SSF52540">
    <property type="entry name" value="P-loop containing nucleoside triphosphate hydrolases"/>
    <property type="match status" value="1"/>
</dbReference>
<evidence type="ECO:0000313" key="1">
    <source>
        <dbReference type="EMBL" id="KAK3108137.1"/>
    </source>
</evidence>
<sequence length="230" mass="26181">MNSPGTNGEKSISDILKFQSPTTLFLAGASQSGKTTFTAKLLYNADAMFTEPPKQIFYAYDIYQPLFDEMKERIPNILFHQGLPTEEDIEMWTNSRESSVLVLDDLLSSVVSSESALRLFTINSHHKNCTVIFISQLLFPCGKYSRGISLNSHYIILFRSYRDVNQISRFGSQVLPGQLRYFKESYEKSISKAGGYLVVDVCPKSKERRFMLRTNIFPGEKVSIFLPRQA</sequence>
<dbReference type="InterPro" id="IPR027417">
    <property type="entry name" value="P-loop_NTPase"/>
</dbReference>
<dbReference type="Gene3D" id="3.40.50.300">
    <property type="entry name" value="P-loop containing nucleotide triphosphate hydrolases"/>
    <property type="match status" value="1"/>
</dbReference>
<protein>
    <submittedName>
        <fullName evidence="1">Uncharacterized protein</fullName>
    </submittedName>
</protein>
<dbReference type="EMBL" id="VSWD01000001">
    <property type="protein sequence ID" value="KAK3108137.1"/>
    <property type="molecule type" value="Genomic_DNA"/>
</dbReference>
<evidence type="ECO:0000313" key="2">
    <source>
        <dbReference type="Proteomes" id="UP001186944"/>
    </source>
</evidence>